<proteinExistence type="predicted"/>
<dbReference type="AlphaFoldDB" id="A0A4Z2GIL8"/>
<sequence>MSPELLSLAGRWPGEPASEGAGQEGDVSAGRFSGIVIPQSPVEEEEEEEEGREAITHKGAGGKREEVSGMTVISKV</sequence>
<organism evidence="2 3">
    <name type="scientific">Liparis tanakae</name>
    <name type="common">Tanaka's snailfish</name>
    <dbReference type="NCBI Taxonomy" id="230148"/>
    <lineage>
        <taxon>Eukaryota</taxon>
        <taxon>Metazoa</taxon>
        <taxon>Chordata</taxon>
        <taxon>Craniata</taxon>
        <taxon>Vertebrata</taxon>
        <taxon>Euteleostomi</taxon>
        <taxon>Actinopterygii</taxon>
        <taxon>Neopterygii</taxon>
        <taxon>Teleostei</taxon>
        <taxon>Neoteleostei</taxon>
        <taxon>Acanthomorphata</taxon>
        <taxon>Eupercaria</taxon>
        <taxon>Perciformes</taxon>
        <taxon>Cottioidei</taxon>
        <taxon>Cottales</taxon>
        <taxon>Liparidae</taxon>
        <taxon>Liparis</taxon>
    </lineage>
</organism>
<feature type="region of interest" description="Disordered" evidence="1">
    <location>
        <begin position="1"/>
        <end position="76"/>
    </location>
</feature>
<evidence type="ECO:0000313" key="2">
    <source>
        <dbReference type="EMBL" id="TNN52624.1"/>
    </source>
</evidence>
<evidence type="ECO:0000313" key="3">
    <source>
        <dbReference type="Proteomes" id="UP000314294"/>
    </source>
</evidence>
<comment type="caution">
    <text evidence="2">The sequence shown here is derived from an EMBL/GenBank/DDBJ whole genome shotgun (WGS) entry which is preliminary data.</text>
</comment>
<accession>A0A4Z2GIL8</accession>
<keyword evidence="3" id="KW-1185">Reference proteome</keyword>
<feature type="compositionally biased region" description="Basic and acidic residues" evidence="1">
    <location>
        <begin position="52"/>
        <end position="67"/>
    </location>
</feature>
<dbReference type="Proteomes" id="UP000314294">
    <property type="component" value="Unassembled WGS sequence"/>
</dbReference>
<dbReference type="EMBL" id="SRLO01000541">
    <property type="protein sequence ID" value="TNN52624.1"/>
    <property type="molecule type" value="Genomic_DNA"/>
</dbReference>
<feature type="compositionally biased region" description="Acidic residues" evidence="1">
    <location>
        <begin position="42"/>
        <end position="51"/>
    </location>
</feature>
<gene>
    <name evidence="2" type="ORF">EYF80_037202</name>
</gene>
<protein>
    <submittedName>
        <fullName evidence="2">Uncharacterized protein</fullName>
    </submittedName>
</protein>
<reference evidence="2 3" key="1">
    <citation type="submission" date="2019-03" db="EMBL/GenBank/DDBJ databases">
        <title>First draft genome of Liparis tanakae, snailfish: a comprehensive survey of snailfish specific genes.</title>
        <authorList>
            <person name="Kim W."/>
            <person name="Song I."/>
            <person name="Jeong J.-H."/>
            <person name="Kim D."/>
            <person name="Kim S."/>
            <person name="Ryu S."/>
            <person name="Song J.Y."/>
            <person name="Lee S.K."/>
        </authorList>
    </citation>
    <scope>NUCLEOTIDE SEQUENCE [LARGE SCALE GENOMIC DNA]</scope>
    <source>
        <tissue evidence="2">Muscle</tissue>
    </source>
</reference>
<name>A0A4Z2GIL8_9TELE</name>
<evidence type="ECO:0000256" key="1">
    <source>
        <dbReference type="SAM" id="MobiDB-lite"/>
    </source>
</evidence>